<evidence type="ECO:0000313" key="3">
    <source>
        <dbReference type="EMBL" id="CAK9024497.1"/>
    </source>
</evidence>
<evidence type="ECO:0000256" key="2">
    <source>
        <dbReference type="SAM" id="Phobius"/>
    </source>
</evidence>
<keyword evidence="2" id="KW-0812">Transmembrane</keyword>
<gene>
    <name evidence="3" type="ORF">CCMP2556_LOCUS15652</name>
</gene>
<evidence type="ECO:0008006" key="5">
    <source>
        <dbReference type="Google" id="ProtNLM"/>
    </source>
</evidence>
<dbReference type="Proteomes" id="UP001642484">
    <property type="component" value="Unassembled WGS sequence"/>
</dbReference>
<keyword evidence="2" id="KW-1133">Transmembrane helix</keyword>
<reference evidence="3 4" key="1">
    <citation type="submission" date="2024-02" db="EMBL/GenBank/DDBJ databases">
        <authorList>
            <person name="Chen Y."/>
            <person name="Shah S."/>
            <person name="Dougan E. K."/>
            <person name="Thang M."/>
            <person name="Chan C."/>
        </authorList>
    </citation>
    <scope>NUCLEOTIDE SEQUENCE [LARGE SCALE GENOMIC DNA]</scope>
</reference>
<organism evidence="3 4">
    <name type="scientific">Durusdinium trenchii</name>
    <dbReference type="NCBI Taxonomy" id="1381693"/>
    <lineage>
        <taxon>Eukaryota</taxon>
        <taxon>Sar</taxon>
        <taxon>Alveolata</taxon>
        <taxon>Dinophyceae</taxon>
        <taxon>Suessiales</taxon>
        <taxon>Symbiodiniaceae</taxon>
        <taxon>Durusdinium</taxon>
    </lineage>
</organism>
<accession>A0ABP0KD22</accession>
<name>A0ABP0KD22_9DINO</name>
<protein>
    <recommendedName>
        <fullName evidence="5">PRA1 family protein</fullName>
    </recommendedName>
</protein>
<comment type="caution">
    <text evidence="3">The sequence shown here is derived from an EMBL/GenBank/DDBJ whole genome shotgun (WGS) entry which is preliminary data.</text>
</comment>
<dbReference type="EMBL" id="CAXAMN010008247">
    <property type="protein sequence ID" value="CAK9024497.1"/>
    <property type="molecule type" value="Genomic_DNA"/>
</dbReference>
<keyword evidence="4" id="KW-1185">Reference proteome</keyword>
<feature type="region of interest" description="Disordered" evidence="1">
    <location>
        <begin position="1"/>
        <end position="24"/>
    </location>
</feature>
<evidence type="ECO:0000313" key="4">
    <source>
        <dbReference type="Proteomes" id="UP001642484"/>
    </source>
</evidence>
<proteinExistence type="predicted"/>
<evidence type="ECO:0000256" key="1">
    <source>
        <dbReference type="SAM" id="MobiDB-lite"/>
    </source>
</evidence>
<keyword evidence="2" id="KW-0472">Membrane</keyword>
<sequence>MPCPPLPEVDEPIEEARESLPGRKSVTSLASDIDSELLRAVPMGLCMEGWGKHLSTTRKSNDYHLSRPVDGIDSFLSHDWKTSRWLKTLTLLVYFNSVPAAVASLLMCILICLLISQRH</sequence>
<feature type="transmembrane region" description="Helical" evidence="2">
    <location>
        <begin position="91"/>
        <end position="115"/>
    </location>
</feature>